<feature type="compositionally biased region" description="Basic and acidic residues" evidence="6">
    <location>
        <begin position="1"/>
        <end position="12"/>
    </location>
</feature>
<dbReference type="GO" id="GO:0004674">
    <property type="term" value="F:protein serine/threonine kinase activity"/>
    <property type="evidence" value="ECO:0007669"/>
    <property type="project" value="UniProtKB-KW"/>
</dbReference>
<accession>A0A087UVZ6</accession>
<keyword evidence="4 8" id="KW-0418">Kinase</keyword>
<keyword evidence="3" id="KW-0547">Nucleotide-binding</keyword>
<dbReference type="OrthoDB" id="20524at2759"/>
<dbReference type="Proteomes" id="UP000054359">
    <property type="component" value="Unassembled WGS sequence"/>
</dbReference>
<dbReference type="GO" id="GO:0034501">
    <property type="term" value="P:protein localization to kinetochore"/>
    <property type="evidence" value="ECO:0007669"/>
    <property type="project" value="TreeGrafter"/>
</dbReference>
<feature type="compositionally biased region" description="Polar residues" evidence="6">
    <location>
        <begin position="20"/>
        <end position="34"/>
    </location>
</feature>
<dbReference type="GO" id="GO:0004712">
    <property type="term" value="F:protein serine/threonine/tyrosine kinase activity"/>
    <property type="evidence" value="ECO:0007669"/>
    <property type="project" value="TreeGrafter"/>
</dbReference>
<feature type="region of interest" description="Disordered" evidence="6">
    <location>
        <begin position="55"/>
        <end position="100"/>
    </location>
</feature>
<evidence type="ECO:0000313" key="9">
    <source>
        <dbReference type="Proteomes" id="UP000054359"/>
    </source>
</evidence>
<evidence type="ECO:0000256" key="2">
    <source>
        <dbReference type="ARBA" id="ARBA00022679"/>
    </source>
</evidence>
<dbReference type="GO" id="GO:0007059">
    <property type="term" value="P:chromosome segregation"/>
    <property type="evidence" value="ECO:0007669"/>
    <property type="project" value="TreeGrafter"/>
</dbReference>
<feature type="domain" description="Protein kinase" evidence="7">
    <location>
        <begin position="228"/>
        <end position="287"/>
    </location>
</feature>
<proteinExistence type="predicted"/>
<evidence type="ECO:0000256" key="1">
    <source>
        <dbReference type="ARBA" id="ARBA00022527"/>
    </source>
</evidence>
<keyword evidence="9" id="KW-1185">Reference proteome</keyword>
<gene>
    <name evidence="8" type="ORF">X975_23109</name>
</gene>
<dbReference type="STRING" id="407821.A0A087UVZ6"/>
<dbReference type="GO" id="GO:0005524">
    <property type="term" value="F:ATP binding"/>
    <property type="evidence" value="ECO:0007669"/>
    <property type="project" value="UniProtKB-KW"/>
</dbReference>
<keyword evidence="1" id="KW-0723">Serine/threonine-protein kinase</keyword>
<feature type="region of interest" description="Disordered" evidence="6">
    <location>
        <begin position="1"/>
        <end position="40"/>
    </location>
</feature>
<dbReference type="SUPFAM" id="SSF56112">
    <property type="entry name" value="Protein kinase-like (PK-like)"/>
    <property type="match status" value="1"/>
</dbReference>
<dbReference type="GO" id="GO:0005634">
    <property type="term" value="C:nucleus"/>
    <property type="evidence" value="ECO:0007669"/>
    <property type="project" value="TreeGrafter"/>
</dbReference>
<evidence type="ECO:0000256" key="6">
    <source>
        <dbReference type="SAM" id="MobiDB-lite"/>
    </source>
</evidence>
<evidence type="ECO:0000256" key="4">
    <source>
        <dbReference type="ARBA" id="ARBA00022777"/>
    </source>
</evidence>
<dbReference type="GO" id="GO:0007094">
    <property type="term" value="P:mitotic spindle assembly checkpoint signaling"/>
    <property type="evidence" value="ECO:0007669"/>
    <property type="project" value="TreeGrafter"/>
</dbReference>
<evidence type="ECO:0000256" key="3">
    <source>
        <dbReference type="ARBA" id="ARBA00022741"/>
    </source>
</evidence>
<dbReference type="PROSITE" id="PS50011">
    <property type="entry name" value="PROTEIN_KINASE_DOM"/>
    <property type="match status" value="1"/>
</dbReference>
<reference evidence="8 9" key="1">
    <citation type="submission" date="2013-11" db="EMBL/GenBank/DDBJ databases">
        <title>Genome sequencing of Stegodyphus mimosarum.</title>
        <authorList>
            <person name="Bechsgaard J."/>
        </authorList>
    </citation>
    <scope>NUCLEOTIDE SEQUENCE [LARGE SCALE GENOMIC DNA]</scope>
</reference>
<dbReference type="PANTHER" id="PTHR22974:SF21">
    <property type="entry name" value="DUAL SPECIFICITY PROTEIN KINASE TTK"/>
    <property type="match status" value="1"/>
</dbReference>
<organism evidence="8 9">
    <name type="scientific">Stegodyphus mimosarum</name>
    <name type="common">African social velvet spider</name>
    <dbReference type="NCBI Taxonomy" id="407821"/>
    <lineage>
        <taxon>Eukaryota</taxon>
        <taxon>Metazoa</taxon>
        <taxon>Ecdysozoa</taxon>
        <taxon>Arthropoda</taxon>
        <taxon>Chelicerata</taxon>
        <taxon>Arachnida</taxon>
        <taxon>Araneae</taxon>
        <taxon>Araneomorphae</taxon>
        <taxon>Entelegynae</taxon>
        <taxon>Eresoidea</taxon>
        <taxon>Eresidae</taxon>
        <taxon>Stegodyphus</taxon>
    </lineage>
</organism>
<evidence type="ECO:0000256" key="5">
    <source>
        <dbReference type="ARBA" id="ARBA00022840"/>
    </source>
</evidence>
<feature type="compositionally biased region" description="Basic and acidic residues" evidence="6">
    <location>
        <begin position="81"/>
        <end position="100"/>
    </location>
</feature>
<dbReference type="EMBL" id="KK121915">
    <property type="protein sequence ID" value="KFM81535.1"/>
    <property type="molecule type" value="Genomic_DNA"/>
</dbReference>
<dbReference type="PANTHER" id="PTHR22974">
    <property type="entry name" value="MIXED LINEAGE PROTEIN KINASE"/>
    <property type="match status" value="1"/>
</dbReference>
<evidence type="ECO:0000313" key="8">
    <source>
        <dbReference type="EMBL" id="KFM81535.1"/>
    </source>
</evidence>
<dbReference type="AlphaFoldDB" id="A0A087UVZ6"/>
<evidence type="ECO:0000259" key="7">
    <source>
        <dbReference type="PROSITE" id="PS50011"/>
    </source>
</evidence>
<sequence length="287" mass="32027">MENKISVEKHESLPACPGSNLDNNASSVLSSVTHPSERSRQYLQTILQKIKSGDNVLSRIPSRLDPNIQFSDDDESEDEDSKNKSPDTSEEMKLKKEISEAAKTPTLPQVSCELFKADKYARVLPPNSNLKSSLYHSKNSAPILPVSKPWNFKHNAADVRNVLPQSDKVNKMHRHLSERGAKFNPLETPDLKMRIPLAPRSESSQLSLAVNETNSLPVDVINVNGKSYSVLSLLGSGGSCKVYSVFDIEKKTLVALKRVQLKNTDPSLREGYKKEIEYLQKLQSSNR</sequence>
<feature type="compositionally biased region" description="Acidic residues" evidence="6">
    <location>
        <begin position="71"/>
        <end position="80"/>
    </location>
</feature>
<feature type="non-terminal residue" evidence="8">
    <location>
        <position position="287"/>
    </location>
</feature>
<dbReference type="GO" id="GO:0000776">
    <property type="term" value="C:kinetochore"/>
    <property type="evidence" value="ECO:0007669"/>
    <property type="project" value="TreeGrafter"/>
</dbReference>
<dbReference type="Gene3D" id="3.30.200.20">
    <property type="entry name" value="Phosphorylase Kinase, domain 1"/>
    <property type="match status" value="1"/>
</dbReference>
<dbReference type="InterPro" id="IPR011009">
    <property type="entry name" value="Kinase-like_dom_sf"/>
</dbReference>
<protein>
    <submittedName>
        <fullName evidence="8">Dual specificity protein kinase TTK</fullName>
    </submittedName>
</protein>
<dbReference type="GO" id="GO:0033316">
    <property type="term" value="P:meiotic spindle assembly checkpoint signaling"/>
    <property type="evidence" value="ECO:0007669"/>
    <property type="project" value="TreeGrafter"/>
</dbReference>
<dbReference type="InterPro" id="IPR000719">
    <property type="entry name" value="Prot_kinase_dom"/>
</dbReference>
<keyword evidence="5" id="KW-0067">ATP-binding</keyword>
<name>A0A087UVZ6_STEMI</name>
<keyword evidence="2" id="KW-0808">Transferase</keyword>